<accession>A0A102JWZ9</accession>
<dbReference type="PANTHER" id="PTHR20883">
    <property type="entry name" value="PHYTANOYL-COA DIOXYGENASE DOMAIN CONTAINING 1"/>
    <property type="match status" value="1"/>
</dbReference>
<dbReference type="Gene3D" id="2.60.120.620">
    <property type="entry name" value="q2cbj1_9rhob like domain"/>
    <property type="match status" value="1"/>
</dbReference>
<dbReference type="Proteomes" id="UP000065521">
    <property type="component" value="Unassembled WGS sequence"/>
</dbReference>
<keyword evidence="2" id="KW-0560">Oxidoreductase</keyword>
<dbReference type="AlphaFoldDB" id="A0A102JWZ9"/>
<keyword evidence="2" id="KW-0223">Dioxygenase</keyword>
<dbReference type="Pfam" id="PF05721">
    <property type="entry name" value="PhyH"/>
    <property type="match status" value="1"/>
</dbReference>
<dbReference type="InterPro" id="IPR008775">
    <property type="entry name" value="Phytyl_CoA_dOase-like"/>
</dbReference>
<comment type="cofactor">
    <cofactor evidence="1">
        <name>Fe(2+)</name>
        <dbReference type="ChEBI" id="CHEBI:29033"/>
    </cofactor>
</comment>
<dbReference type="GO" id="GO:0005506">
    <property type="term" value="F:iron ion binding"/>
    <property type="evidence" value="ECO:0007669"/>
    <property type="project" value="UniProtKB-ARBA"/>
</dbReference>
<evidence type="ECO:0000313" key="3">
    <source>
        <dbReference type="Proteomes" id="UP000065521"/>
    </source>
</evidence>
<dbReference type="EMBL" id="LOTN01000071">
    <property type="protein sequence ID" value="KUZ81854.1"/>
    <property type="molecule type" value="Genomic_DNA"/>
</dbReference>
<gene>
    <name evidence="2" type="ORF">WI38_30990</name>
</gene>
<organism evidence="2 3">
    <name type="scientific">Burkholderia ubonensis</name>
    <dbReference type="NCBI Taxonomy" id="101571"/>
    <lineage>
        <taxon>Bacteria</taxon>
        <taxon>Pseudomonadati</taxon>
        <taxon>Pseudomonadota</taxon>
        <taxon>Betaproteobacteria</taxon>
        <taxon>Burkholderiales</taxon>
        <taxon>Burkholderiaceae</taxon>
        <taxon>Burkholderia</taxon>
        <taxon>Burkholderia cepacia complex</taxon>
    </lineage>
</organism>
<name>A0A102JWZ9_9BURK</name>
<proteinExistence type="predicted"/>
<sequence>MLGTQNKEQYSRNLEEYNKDGFTVFRNVIDPGLIAEARDHLLWLREKFPEFRPEHLHHPLMRDDAFWVRLVTDSRLLDIAELFLGPDLACFTAHYICKPPLDGQAVLWHQDGAYWKLSPMEATSLWLAVDESTAENGCLRVVPGTHKLPLQKLVLRDDTPNLLMSSMEDRHVDINNAVNIELQPGDVSVHHPNVIHGSDPNRSSKRRCGLDIAFIGTSTAIESEGLYLNPILVRGAAVPGINQYRAWPSFDADKSMQFAGCESWTHKSQEVNARHPEFVPSRHDDEPVQEIVRRMLARLKSGTTKELRSEA</sequence>
<evidence type="ECO:0000256" key="1">
    <source>
        <dbReference type="ARBA" id="ARBA00001954"/>
    </source>
</evidence>
<dbReference type="PANTHER" id="PTHR20883:SF48">
    <property type="entry name" value="ECTOINE DIOXYGENASE"/>
    <property type="match status" value="1"/>
</dbReference>
<dbReference type="SUPFAM" id="SSF51197">
    <property type="entry name" value="Clavaminate synthase-like"/>
    <property type="match status" value="1"/>
</dbReference>
<evidence type="ECO:0000313" key="2">
    <source>
        <dbReference type="EMBL" id="KUZ81854.1"/>
    </source>
</evidence>
<dbReference type="RefSeq" id="WP_059612464.1">
    <property type="nucleotide sequence ID" value="NZ_CP013371.1"/>
</dbReference>
<comment type="caution">
    <text evidence="2">The sequence shown here is derived from an EMBL/GenBank/DDBJ whole genome shotgun (WGS) entry which is preliminary data.</text>
</comment>
<reference evidence="2 3" key="1">
    <citation type="submission" date="2015-11" db="EMBL/GenBank/DDBJ databases">
        <title>Expanding the genomic diversity of Burkholderia species for the development of highly accurate diagnostics.</title>
        <authorList>
            <person name="Sahl J."/>
            <person name="Keim P."/>
            <person name="Wagner D."/>
        </authorList>
    </citation>
    <scope>NUCLEOTIDE SEQUENCE [LARGE SCALE GENOMIC DNA]</scope>
    <source>
        <strain evidence="2 3">RF32-BP4</strain>
    </source>
</reference>
<dbReference type="GO" id="GO:0016706">
    <property type="term" value="F:2-oxoglutarate-dependent dioxygenase activity"/>
    <property type="evidence" value="ECO:0007669"/>
    <property type="project" value="UniProtKB-ARBA"/>
</dbReference>
<protein>
    <submittedName>
        <fullName evidence="2">Phytanoyl-CoA dioxygenase</fullName>
    </submittedName>
</protein>